<sequence length="304" mass="34785">MIKRLICLLCVAVTAAACNRPRNIPDEKLIAITREIFLANAYRDSPKSGFSQADTVDFYTPIFEKYGYKPSDLSYTINNLSRRKSVRFTDILEEVARRLDREDSLMKARIATLDTVDSRTMNRYRRVVYSDSTRRLRRLSDPDKPDIVLPVRPGRYQVAFKYDLDTSSRNGNLRYTHYQFDTTDGTKGSFYYLGYIKGAQKQEIFSFDVTDPKTNEVRISLATSPSDKEKSIALRIDSMTITYFLPLREAADSLIREIFRFNPSLAAYNLPSNASHVADKKEIIGALYPDTTGTAAQRDSVVRR</sequence>
<comment type="caution">
    <text evidence="1">The sequence shown here is derived from an EMBL/GenBank/DDBJ whole genome shotgun (WGS) entry which is preliminary data.</text>
</comment>
<evidence type="ECO:0000313" key="2">
    <source>
        <dbReference type="Proteomes" id="UP000636891"/>
    </source>
</evidence>
<accession>A0ABR7CKJ7</accession>
<keyword evidence="2" id="KW-1185">Reference proteome</keyword>
<dbReference type="PROSITE" id="PS51257">
    <property type="entry name" value="PROKAR_LIPOPROTEIN"/>
    <property type="match status" value="1"/>
</dbReference>
<organism evidence="1 2">
    <name type="scientific">Alistipes hominis</name>
    <dbReference type="NCBI Taxonomy" id="2763015"/>
    <lineage>
        <taxon>Bacteria</taxon>
        <taxon>Pseudomonadati</taxon>
        <taxon>Bacteroidota</taxon>
        <taxon>Bacteroidia</taxon>
        <taxon>Bacteroidales</taxon>
        <taxon>Rikenellaceae</taxon>
        <taxon>Alistipes</taxon>
    </lineage>
</organism>
<dbReference type="EMBL" id="JACOOK010000002">
    <property type="protein sequence ID" value="MBC5616181.1"/>
    <property type="molecule type" value="Genomic_DNA"/>
</dbReference>
<protein>
    <submittedName>
        <fullName evidence="1">DUF4296 domain-containing protein</fullName>
    </submittedName>
</protein>
<evidence type="ECO:0000313" key="1">
    <source>
        <dbReference type="EMBL" id="MBC5616181.1"/>
    </source>
</evidence>
<gene>
    <name evidence="1" type="ORF">H8S08_03995</name>
</gene>
<proteinExistence type="predicted"/>
<dbReference type="RefSeq" id="WP_101571810.1">
    <property type="nucleotide sequence ID" value="NZ_JACOOK010000002.1"/>
</dbReference>
<name>A0ABR7CKJ7_9BACT</name>
<dbReference type="Proteomes" id="UP000636891">
    <property type="component" value="Unassembled WGS sequence"/>
</dbReference>
<reference evidence="1 2" key="1">
    <citation type="submission" date="2020-08" db="EMBL/GenBank/DDBJ databases">
        <title>Genome public.</title>
        <authorList>
            <person name="Liu C."/>
            <person name="Sun Q."/>
        </authorList>
    </citation>
    <scope>NUCLEOTIDE SEQUENCE [LARGE SCALE GENOMIC DNA]</scope>
    <source>
        <strain evidence="1 2">New-7</strain>
    </source>
</reference>